<comment type="caution">
    <text evidence="4">The sequence shown here is derived from an EMBL/GenBank/DDBJ whole genome shotgun (WGS) entry which is preliminary data.</text>
</comment>
<dbReference type="EMBL" id="VUNS01000007">
    <property type="protein sequence ID" value="MST97004.1"/>
    <property type="molecule type" value="Genomic_DNA"/>
</dbReference>
<evidence type="ECO:0000256" key="1">
    <source>
        <dbReference type="ARBA" id="ARBA00010062"/>
    </source>
</evidence>
<sequence>MRGAPDNGNACTKESHRSFNMKKWIGLLFAATVAVIFAGCAEVTPLPHPIVPEESGNTVKIGVLLPLTGANAEFGKRTLRGVELAASELNNGRGISSRRVELLVRDTKSNPSEARRQAEALFDAGIIGLVGPYSTNEALAIRPVVEGKLIPTVVPLATGDEVTEGTNMIYRTCFTDSQQGEAIAAYAWYWRKLLRLAILISDDEQASYSRNVARAAANAFTELGGEVVQMVEFQGDREEFAKKLRDLVAYNPQAILVPAEPDNAGVLVKYIRELGYRGLLLGPESWDEREFFSNCGADPGDCAFVGLYSEEYDLPEQLAFRDLFRRTYFVFPSTCEAQGYDALKMLAIGLGNVTSVQEFNRNMQHIRNVPGASALYTMKPHGGIDRTMFIKTIRPAAGPDEEPESRLSRSFNMKKIYQLKED</sequence>
<keyword evidence="5" id="KW-1185">Reference proteome</keyword>
<dbReference type="Pfam" id="PF13458">
    <property type="entry name" value="Peripla_BP_6"/>
    <property type="match status" value="1"/>
</dbReference>
<dbReference type="PANTHER" id="PTHR30483">
    <property type="entry name" value="LEUCINE-SPECIFIC-BINDING PROTEIN"/>
    <property type="match status" value="1"/>
</dbReference>
<evidence type="ECO:0000313" key="4">
    <source>
        <dbReference type="EMBL" id="MST97004.1"/>
    </source>
</evidence>
<gene>
    <name evidence="4" type="ORF">FYJ85_08090</name>
</gene>
<dbReference type="Proteomes" id="UP000435649">
    <property type="component" value="Unassembled WGS sequence"/>
</dbReference>
<feature type="domain" description="Leucine-binding protein" evidence="3">
    <location>
        <begin position="58"/>
        <end position="374"/>
    </location>
</feature>
<organism evidence="4 5">
    <name type="scientific">Victivallis lenta</name>
    <dbReference type="NCBI Taxonomy" id="2606640"/>
    <lineage>
        <taxon>Bacteria</taxon>
        <taxon>Pseudomonadati</taxon>
        <taxon>Lentisphaerota</taxon>
        <taxon>Lentisphaeria</taxon>
        <taxon>Victivallales</taxon>
        <taxon>Victivallaceae</taxon>
        <taxon>Victivallis</taxon>
    </lineage>
</organism>
<evidence type="ECO:0000313" key="5">
    <source>
        <dbReference type="Proteomes" id="UP000435649"/>
    </source>
</evidence>
<dbReference type="AlphaFoldDB" id="A0A844G236"/>
<accession>A0A844G236</accession>
<dbReference type="PANTHER" id="PTHR30483:SF6">
    <property type="entry name" value="PERIPLASMIC BINDING PROTEIN OF ABC TRANSPORTER FOR NATURAL AMINO ACIDS"/>
    <property type="match status" value="1"/>
</dbReference>
<evidence type="ECO:0000259" key="3">
    <source>
        <dbReference type="Pfam" id="PF13458"/>
    </source>
</evidence>
<comment type="similarity">
    <text evidence="1">Belongs to the leucine-binding protein family.</text>
</comment>
<reference evidence="4 5" key="1">
    <citation type="submission" date="2019-08" db="EMBL/GenBank/DDBJ databases">
        <title>In-depth cultivation of the pig gut microbiome towards novel bacterial diversity and tailored functional studies.</title>
        <authorList>
            <person name="Wylensek D."/>
            <person name="Hitch T.C.A."/>
            <person name="Clavel T."/>
        </authorList>
    </citation>
    <scope>NUCLEOTIDE SEQUENCE [LARGE SCALE GENOMIC DNA]</scope>
    <source>
        <strain evidence="4 5">BBE-744-WT-12</strain>
    </source>
</reference>
<dbReference type="InterPro" id="IPR051010">
    <property type="entry name" value="BCAA_transport"/>
</dbReference>
<dbReference type="SUPFAM" id="SSF53822">
    <property type="entry name" value="Periplasmic binding protein-like I"/>
    <property type="match status" value="1"/>
</dbReference>
<dbReference type="InterPro" id="IPR028081">
    <property type="entry name" value="Leu-bd"/>
</dbReference>
<protein>
    <submittedName>
        <fullName evidence="4">Amino acid ABC transporter substrate-binding protein</fullName>
    </submittedName>
</protein>
<proteinExistence type="inferred from homology"/>
<dbReference type="InterPro" id="IPR028082">
    <property type="entry name" value="Peripla_BP_I"/>
</dbReference>
<dbReference type="Gene3D" id="3.40.50.2300">
    <property type="match status" value="2"/>
</dbReference>
<keyword evidence="2" id="KW-0732">Signal</keyword>
<name>A0A844G236_9BACT</name>
<evidence type="ECO:0000256" key="2">
    <source>
        <dbReference type="ARBA" id="ARBA00022729"/>
    </source>
</evidence>